<keyword evidence="1" id="KW-0175">Coiled coil</keyword>
<dbReference type="Pfam" id="PF12958">
    <property type="entry name" value="DUF3847"/>
    <property type="match status" value="1"/>
</dbReference>
<organism evidence="2 3">
    <name type="scientific">Parablautia intestinalis</name>
    <dbReference type="NCBI Taxonomy" id="2320100"/>
    <lineage>
        <taxon>Bacteria</taxon>
        <taxon>Bacillati</taxon>
        <taxon>Bacillota</taxon>
        <taxon>Clostridia</taxon>
        <taxon>Lachnospirales</taxon>
        <taxon>Lachnospiraceae</taxon>
        <taxon>Parablautia</taxon>
    </lineage>
</organism>
<proteinExistence type="predicted"/>
<sequence>MPDIDKLKNQQEKVKTEIRQLENRQKILLNRKTDAERKARTRRLIEHGAILESIFPTATAMNGEEVKAFLSAISRLPEVVRLLKNEPESQSMQQS</sequence>
<accession>A0A3A9AQB1</accession>
<gene>
    <name evidence="2" type="ORF">D7V94_17715</name>
</gene>
<keyword evidence="3" id="KW-1185">Reference proteome</keyword>
<name>A0A3A9AQB1_9FIRM</name>
<evidence type="ECO:0000256" key="1">
    <source>
        <dbReference type="SAM" id="Coils"/>
    </source>
</evidence>
<evidence type="ECO:0000313" key="3">
    <source>
        <dbReference type="Proteomes" id="UP000280696"/>
    </source>
</evidence>
<feature type="coiled-coil region" evidence="1">
    <location>
        <begin position="4"/>
        <end position="38"/>
    </location>
</feature>
<reference evidence="2 3" key="1">
    <citation type="submission" date="2018-09" db="EMBL/GenBank/DDBJ databases">
        <title>Murine metabolic-syndrome-specific gut microbial biobank.</title>
        <authorList>
            <person name="Liu C."/>
        </authorList>
    </citation>
    <scope>NUCLEOTIDE SEQUENCE [LARGE SCALE GENOMIC DNA]</scope>
    <source>
        <strain evidence="2 3">0.1xD8-82</strain>
    </source>
</reference>
<dbReference type="OrthoDB" id="1971934at2"/>
<evidence type="ECO:0000313" key="2">
    <source>
        <dbReference type="EMBL" id="RKI89456.1"/>
    </source>
</evidence>
<dbReference type="Proteomes" id="UP000280696">
    <property type="component" value="Unassembled WGS sequence"/>
</dbReference>
<comment type="caution">
    <text evidence="2">The sequence shown here is derived from an EMBL/GenBank/DDBJ whole genome shotgun (WGS) entry which is preliminary data.</text>
</comment>
<dbReference type="InterPro" id="IPR024215">
    <property type="entry name" value="DUF3847"/>
</dbReference>
<protein>
    <submittedName>
        <fullName evidence="2">DUF3847 domain-containing protein</fullName>
    </submittedName>
</protein>
<dbReference type="RefSeq" id="WP_120471642.1">
    <property type="nucleotide sequence ID" value="NZ_RAYQ01000022.1"/>
</dbReference>
<dbReference type="EMBL" id="RAYQ01000022">
    <property type="protein sequence ID" value="RKI89456.1"/>
    <property type="molecule type" value="Genomic_DNA"/>
</dbReference>
<dbReference type="AlphaFoldDB" id="A0A3A9AQB1"/>